<sequence>MGSASIPMSDVHLSSCNTSGADKLPRVSLPIVVCSDTSHLLNPPPLSPTDPHEPIPMPKSRGSKRPGSPSGTSPSLSNVLPPHHHLYPMCCPPPSPSPSNVLPPPFSFLDHYAIPPHVLQNLAFTTAVLQLLPRFSNISLHSPCYPAVPPSSLTSLTTLFPSSLASASSPLSSPMQVPSLSTSPVTPSLLVHIIVSENTYYMMYFYCIIFLLYNTYIMYWFE</sequence>
<accession>A0A9Q0KTC7</accession>
<keyword evidence="2" id="KW-1133">Transmembrane helix</keyword>
<dbReference type="EMBL" id="JAMYWD010000003">
    <property type="protein sequence ID" value="KAJ4975906.1"/>
    <property type="molecule type" value="Genomic_DNA"/>
</dbReference>
<comment type="caution">
    <text evidence="3">The sequence shown here is derived from an EMBL/GenBank/DDBJ whole genome shotgun (WGS) entry which is preliminary data.</text>
</comment>
<reference evidence="3" key="1">
    <citation type="journal article" date="2023" name="Plant J.">
        <title>The genome of the king protea, Protea cynaroides.</title>
        <authorList>
            <person name="Chang J."/>
            <person name="Duong T.A."/>
            <person name="Schoeman C."/>
            <person name="Ma X."/>
            <person name="Roodt D."/>
            <person name="Barker N."/>
            <person name="Li Z."/>
            <person name="Van de Peer Y."/>
            <person name="Mizrachi E."/>
        </authorList>
    </citation>
    <scope>NUCLEOTIDE SEQUENCE</scope>
    <source>
        <tissue evidence="3">Young leaves</tissue>
    </source>
</reference>
<feature type="transmembrane region" description="Helical" evidence="2">
    <location>
        <begin position="201"/>
        <end position="221"/>
    </location>
</feature>
<keyword evidence="2" id="KW-0812">Transmembrane</keyword>
<organism evidence="3 4">
    <name type="scientific">Protea cynaroides</name>
    <dbReference type="NCBI Taxonomy" id="273540"/>
    <lineage>
        <taxon>Eukaryota</taxon>
        <taxon>Viridiplantae</taxon>
        <taxon>Streptophyta</taxon>
        <taxon>Embryophyta</taxon>
        <taxon>Tracheophyta</taxon>
        <taxon>Spermatophyta</taxon>
        <taxon>Magnoliopsida</taxon>
        <taxon>Proteales</taxon>
        <taxon>Proteaceae</taxon>
        <taxon>Protea</taxon>
    </lineage>
</organism>
<name>A0A9Q0KTC7_9MAGN</name>
<feature type="region of interest" description="Disordered" evidence="1">
    <location>
        <begin position="40"/>
        <end position="78"/>
    </location>
</feature>
<dbReference type="Proteomes" id="UP001141806">
    <property type="component" value="Unassembled WGS sequence"/>
</dbReference>
<evidence type="ECO:0000313" key="4">
    <source>
        <dbReference type="Proteomes" id="UP001141806"/>
    </source>
</evidence>
<evidence type="ECO:0000256" key="2">
    <source>
        <dbReference type="SAM" id="Phobius"/>
    </source>
</evidence>
<keyword evidence="4" id="KW-1185">Reference proteome</keyword>
<evidence type="ECO:0000256" key="1">
    <source>
        <dbReference type="SAM" id="MobiDB-lite"/>
    </source>
</evidence>
<dbReference type="AlphaFoldDB" id="A0A9Q0KTC7"/>
<gene>
    <name evidence="3" type="ORF">NE237_001012</name>
</gene>
<evidence type="ECO:0000313" key="3">
    <source>
        <dbReference type="EMBL" id="KAJ4975906.1"/>
    </source>
</evidence>
<keyword evidence="2" id="KW-0472">Membrane</keyword>
<protein>
    <submittedName>
        <fullName evidence="3">Uncharacterized protein</fullName>
    </submittedName>
</protein>
<proteinExistence type="predicted"/>
<feature type="compositionally biased region" description="Low complexity" evidence="1">
    <location>
        <begin position="65"/>
        <end position="77"/>
    </location>
</feature>